<proteinExistence type="predicted"/>
<evidence type="ECO:0000313" key="2">
    <source>
        <dbReference type="Proteomes" id="UP000017118"/>
    </source>
</evidence>
<evidence type="ECO:0008006" key="3">
    <source>
        <dbReference type="Google" id="ProtNLM"/>
    </source>
</evidence>
<sequence>MLDDCLDIFEREYKITGDSIILDKYTPDSGLYLLVDSFGDVIKTAEIDNRGTNRHLYKDFIEIDYLSRLLEMNKPIDNKKTVKSNNYLSFWVKITDLMEDTKTKKIKVDEECIDRYFDTLASIDKKYKDKNSTKLYQTILKDVGDIDLKKLENCRAWIKKNIFNILNNYSVDKKYKYVKVFFKADIELYKSEANRYIYPNLFNSNDYNEYEDGLIYGLPNNNMGMNSKKPYLKRIDRNIKVPFLVSLERAMIMKKFFDYLSCLVDGEDKRLNLYIGDSNGLDPIADSALKDSNFNGIYLRLAKEKNEVEIVDYDVISNYTPILKDFFIKEIISSAKTKIKENDNSLVYKEVTKLDELRTIISNIFFNKFLATNFFTPAKNIRLADMVIKDELIKTRAAYFNWFYKNDKNRIINDFEDSSLRLIKNSVVNGYESRAREQFNLRNCINVYLKGSVVDMSNVVLKSYEELSRKLLCKEFISCETDAEYYFAIGQISYYLLYQSNSSKRNMSEIDFIINCKKNETLIQRLERLFKKYSHNIPANANKFRQLYSIINAYTPINEQVDDKMVLAGYLFSNVLFIKSSNNQNLEVSVDE</sequence>
<dbReference type="HOGENOM" id="CLU_033146_0_0_9"/>
<evidence type="ECO:0000313" key="1">
    <source>
        <dbReference type="EMBL" id="AGX42975.1"/>
    </source>
</evidence>
<dbReference type="AlphaFoldDB" id="U5MQW3"/>
<dbReference type="eggNOG" id="ENOG502Z9DX">
    <property type="taxonomic scope" value="Bacteria"/>
</dbReference>
<name>U5MQW3_CLOSA</name>
<dbReference type="RefSeq" id="WP_022745989.1">
    <property type="nucleotide sequence ID" value="NC_022571.1"/>
</dbReference>
<dbReference type="KEGG" id="csb:CLSA_c19910"/>
<organism evidence="1 2">
    <name type="scientific">Clostridium saccharobutylicum DSM 13864</name>
    <dbReference type="NCBI Taxonomy" id="1345695"/>
    <lineage>
        <taxon>Bacteria</taxon>
        <taxon>Bacillati</taxon>
        <taxon>Bacillota</taxon>
        <taxon>Clostridia</taxon>
        <taxon>Eubacteriales</taxon>
        <taxon>Clostridiaceae</taxon>
        <taxon>Clostridium</taxon>
    </lineage>
</organism>
<gene>
    <name evidence="1" type="ORF">CLSA_c19910</name>
</gene>
<dbReference type="EMBL" id="CP006721">
    <property type="protein sequence ID" value="AGX42975.1"/>
    <property type="molecule type" value="Genomic_DNA"/>
</dbReference>
<dbReference type="PATRIC" id="fig|1345695.10.peg.2432"/>
<protein>
    <recommendedName>
        <fullName evidence="3">CRISPR-associated protein Csh1</fullName>
    </recommendedName>
</protein>
<keyword evidence="2" id="KW-1185">Reference proteome</keyword>
<accession>U5MQW3</accession>
<reference evidence="1 2" key="1">
    <citation type="journal article" date="2013" name="Genome Announc.">
        <title>Complete Genome Sequence of the Solvent Producer Clostridium saccharobutylicum NCP262 (DSM 13864).</title>
        <authorList>
            <person name="Poehlein A."/>
            <person name="Hartwich K."/>
            <person name="Krabben P."/>
            <person name="Ehrenreich A."/>
            <person name="Liebl W."/>
            <person name="Durre P."/>
            <person name="Gottschalk G."/>
            <person name="Daniel R."/>
        </authorList>
    </citation>
    <scope>NUCLEOTIDE SEQUENCE [LARGE SCALE GENOMIC DNA]</scope>
    <source>
        <strain evidence="1">DSM 13864</strain>
    </source>
</reference>
<dbReference type="OrthoDB" id="1397020at2"/>
<dbReference type="GeneID" id="55474455"/>
<dbReference type="Proteomes" id="UP000017118">
    <property type="component" value="Chromosome"/>
</dbReference>